<dbReference type="AlphaFoldDB" id="A0A512MFV7"/>
<accession>A0A512MFV7</accession>
<gene>
    <name evidence="2" type="ORF">BGE01nite_49130</name>
</gene>
<evidence type="ECO:0000313" key="3">
    <source>
        <dbReference type="Proteomes" id="UP000321577"/>
    </source>
</evidence>
<protein>
    <submittedName>
        <fullName evidence="2">Uncharacterized protein</fullName>
    </submittedName>
</protein>
<evidence type="ECO:0000313" key="2">
    <source>
        <dbReference type="EMBL" id="GEP45622.1"/>
    </source>
</evidence>
<name>A0A512MFV7_9BACT</name>
<dbReference type="RefSeq" id="WP_146854685.1">
    <property type="nucleotide sequence ID" value="NZ_BKAG01000054.1"/>
</dbReference>
<feature type="region of interest" description="Disordered" evidence="1">
    <location>
        <begin position="1"/>
        <end position="24"/>
    </location>
</feature>
<comment type="caution">
    <text evidence="2">The sequence shown here is derived from an EMBL/GenBank/DDBJ whole genome shotgun (WGS) entry which is preliminary data.</text>
</comment>
<organism evidence="2 3">
    <name type="scientific">Brevifollis gellanilyticus</name>
    <dbReference type="NCBI Taxonomy" id="748831"/>
    <lineage>
        <taxon>Bacteria</taxon>
        <taxon>Pseudomonadati</taxon>
        <taxon>Verrucomicrobiota</taxon>
        <taxon>Verrucomicrobiia</taxon>
        <taxon>Verrucomicrobiales</taxon>
        <taxon>Verrucomicrobiaceae</taxon>
    </lineage>
</organism>
<dbReference type="EMBL" id="BKAG01000054">
    <property type="protein sequence ID" value="GEP45622.1"/>
    <property type="molecule type" value="Genomic_DNA"/>
</dbReference>
<feature type="compositionally biased region" description="Polar residues" evidence="1">
    <location>
        <begin position="10"/>
        <end position="20"/>
    </location>
</feature>
<reference evidence="2 3" key="1">
    <citation type="submission" date="2019-07" db="EMBL/GenBank/DDBJ databases">
        <title>Whole genome shotgun sequence of Brevifollis gellanilyticus NBRC 108608.</title>
        <authorList>
            <person name="Hosoyama A."/>
            <person name="Uohara A."/>
            <person name="Ohji S."/>
            <person name="Ichikawa N."/>
        </authorList>
    </citation>
    <scope>NUCLEOTIDE SEQUENCE [LARGE SCALE GENOMIC DNA]</scope>
    <source>
        <strain evidence="2 3">NBRC 108608</strain>
    </source>
</reference>
<dbReference type="Proteomes" id="UP000321577">
    <property type="component" value="Unassembled WGS sequence"/>
</dbReference>
<proteinExistence type="predicted"/>
<keyword evidence="3" id="KW-1185">Reference proteome</keyword>
<sequence length="109" mass="11957">MSHRKHHSIVATSEPEQLESQPAELHVPTAVDEALDNVKTTTKRAMDEVMAYTESHPDRALLYAVTAGYALRVLPVARILGGVVRLAVPLVKPAILYYGITKIIASRRA</sequence>
<evidence type="ECO:0000256" key="1">
    <source>
        <dbReference type="SAM" id="MobiDB-lite"/>
    </source>
</evidence>